<dbReference type="STRING" id="665118.SAMN02983003_0632"/>
<organism evidence="1 2">
    <name type="scientific">Devosia enhydra</name>
    <dbReference type="NCBI Taxonomy" id="665118"/>
    <lineage>
        <taxon>Bacteria</taxon>
        <taxon>Pseudomonadati</taxon>
        <taxon>Pseudomonadota</taxon>
        <taxon>Alphaproteobacteria</taxon>
        <taxon>Hyphomicrobiales</taxon>
        <taxon>Devosiaceae</taxon>
        <taxon>Devosia</taxon>
    </lineage>
</organism>
<sequence length="85" mass="9131">MLARLLAFVAAIIDRVVPAKPIRPYEDQATALINRIDADARVALDHSVALTEAAATLIVKSQSTRDYSRKLSSLAGRLEGALTAK</sequence>
<reference evidence="1 2" key="1">
    <citation type="submission" date="2016-11" db="EMBL/GenBank/DDBJ databases">
        <authorList>
            <person name="Jaros S."/>
            <person name="Januszkiewicz K."/>
            <person name="Wedrychowicz H."/>
        </authorList>
    </citation>
    <scope>NUCLEOTIDE SEQUENCE [LARGE SCALE GENOMIC DNA]</scope>
    <source>
        <strain evidence="1 2">ATCC 23634</strain>
    </source>
</reference>
<protein>
    <submittedName>
        <fullName evidence="1">Uncharacterized protein</fullName>
    </submittedName>
</protein>
<dbReference type="EMBL" id="FPKU01000001">
    <property type="protein sequence ID" value="SFZ81682.1"/>
    <property type="molecule type" value="Genomic_DNA"/>
</dbReference>
<accession>A0A1K2HTU9</accession>
<proteinExistence type="predicted"/>
<dbReference type="AlphaFoldDB" id="A0A1K2HTU9"/>
<gene>
    <name evidence="1" type="ORF">SAMN02983003_0632</name>
</gene>
<keyword evidence="2" id="KW-1185">Reference proteome</keyword>
<dbReference type="RefSeq" id="WP_072338936.1">
    <property type="nucleotide sequence ID" value="NZ_FPKU01000001.1"/>
</dbReference>
<dbReference type="Proteomes" id="UP000183447">
    <property type="component" value="Unassembled WGS sequence"/>
</dbReference>
<evidence type="ECO:0000313" key="1">
    <source>
        <dbReference type="EMBL" id="SFZ81682.1"/>
    </source>
</evidence>
<evidence type="ECO:0000313" key="2">
    <source>
        <dbReference type="Proteomes" id="UP000183447"/>
    </source>
</evidence>
<name>A0A1K2HTU9_9HYPH</name>